<dbReference type="SUPFAM" id="SSF54427">
    <property type="entry name" value="NTF2-like"/>
    <property type="match status" value="1"/>
</dbReference>
<evidence type="ECO:0000259" key="1">
    <source>
        <dbReference type="Pfam" id="PF12680"/>
    </source>
</evidence>
<organism evidence="2 3">
    <name type="scientific">Parahaliea maris</name>
    <dbReference type="NCBI Taxonomy" id="2716870"/>
    <lineage>
        <taxon>Bacteria</taxon>
        <taxon>Pseudomonadati</taxon>
        <taxon>Pseudomonadota</taxon>
        <taxon>Gammaproteobacteria</taxon>
        <taxon>Cellvibrionales</taxon>
        <taxon>Halieaceae</taxon>
        <taxon>Parahaliea</taxon>
    </lineage>
</organism>
<dbReference type="InterPro" id="IPR037401">
    <property type="entry name" value="SnoaL-like"/>
</dbReference>
<comment type="caution">
    <text evidence="2">The sequence shown here is derived from an EMBL/GenBank/DDBJ whole genome shotgun (WGS) entry which is preliminary data.</text>
</comment>
<protein>
    <submittedName>
        <fullName evidence="2">Nuclear transport factor 2 family protein</fullName>
    </submittedName>
</protein>
<evidence type="ECO:0000313" key="3">
    <source>
        <dbReference type="Proteomes" id="UP000321039"/>
    </source>
</evidence>
<dbReference type="Gene3D" id="3.10.450.50">
    <property type="match status" value="1"/>
</dbReference>
<name>A0A5C9A7T7_9GAMM</name>
<dbReference type="Proteomes" id="UP000321039">
    <property type="component" value="Unassembled WGS sequence"/>
</dbReference>
<reference evidence="2 3" key="1">
    <citation type="submission" date="2019-08" db="EMBL/GenBank/DDBJ databases">
        <title>Parahaliea maris sp. nov., isolated from the surface seawater.</title>
        <authorList>
            <person name="Liu Y."/>
        </authorList>
    </citation>
    <scope>NUCLEOTIDE SEQUENCE [LARGE SCALE GENOMIC DNA]</scope>
    <source>
        <strain evidence="2 3">HSLHS9</strain>
    </source>
</reference>
<keyword evidence="3" id="KW-1185">Reference proteome</keyword>
<dbReference type="EMBL" id="VRZA01000001">
    <property type="protein sequence ID" value="TXS96094.1"/>
    <property type="molecule type" value="Genomic_DNA"/>
</dbReference>
<sequence>MSEALMRRYYQTYNGEDPEKLSAFYHPDVELHSAQGVMQGRDAVLETYRYLVTVFEDRMEPTRIVIEGDTATVDITDKLTARDQVDDFMGASLSAGETLTLELTGTYEIDDGRFRRITIAMRDGGTA</sequence>
<feature type="domain" description="SnoaL-like" evidence="1">
    <location>
        <begin position="7"/>
        <end position="116"/>
    </location>
</feature>
<evidence type="ECO:0000313" key="2">
    <source>
        <dbReference type="EMBL" id="TXS96094.1"/>
    </source>
</evidence>
<dbReference type="RefSeq" id="WP_148066364.1">
    <property type="nucleotide sequence ID" value="NZ_VRZA01000001.1"/>
</dbReference>
<gene>
    <name evidence="2" type="ORF">FV139_00915</name>
</gene>
<dbReference type="InterPro" id="IPR032710">
    <property type="entry name" value="NTF2-like_dom_sf"/>
</dbReference>
<accession>A0A5C9A7T7</accession>
<proteinExistence type="predicted"/>
<dbReference type="AlphaFoldDB" id="A0A5C9A7T7"/>
<dbReference type="Pfam" id="PF12680">
    <property type="entry name" value="SnoaL_2"/>
    <property type="match status" value="1"/>
</dbReference>